<gene>
    <name evidence="2" type="ORF">SPIL2461_LOCUS10773</name>
</gene>
<protein>
    <submittedName>
        <fullName evidence="2">Uncharacterized protein</fullName>
    </submittedName>
</protein>
<evidence type="ECO:0000313" key="2">
    <source>
        <dbReference type="EMBL" id="CAE7443102.1"/>
    </source>
</evidence>
<organism evidence="2 3">
    <name type="scientific">Symbiodinium pilosum</name>
    <name type="common">Dinoflagellate</name>
    <dbReference type="NCBI Taxonomy" id="2952"/>
    <lineage>
        <taxon>Eukaryota</taxon>
        <taxon>Sar</taxon>
        <taxon>Alveolata</taxon>
        <taxon>Dinophyceae</taxon>
        <taxon>Suessiales</taxon>
        <taxon>Symbiodiniaceae</taxon>
        <taxon>Symbiodinium</taxon>
    </lineage>
</organism>
<sequence>MSINEQALEVARQANHQYSQQAAVVGQPVHQAAQQMFWEQRRKRGPHAGLFLDGDAGGATDRAEPNTVPQPPQSTTTPGTGLFQPVVLETDVAYQSTANSMGVDIRDQTAMESWLGEQITTRVQVLQTIRHYHTAVIRPELYNLINQVETTLLNFDDRLLRQNRELQWLCSDNRAEQRRASGMTVLLTGFPATSPPAERHFMINWMLAQVDSLKTFLRQRGNDPDSGSDFIMFQVLTADPTTPPAGSERWSTVCMIHFKSWESRSAFMAQYGGAAGVPYYRDSWTPVRNTHIRATPASPQFQRKLELPLRVILKAINTIEADNNQVVILWKTLTVMKPQAQRTFDEQIEAVARLHYATEQGQLTGVLEVNPYLWDLLKTNPPSWAMSDDTSVWDYAWNVVVFGIQHELDLAERELYSAAHLNAKGDGKGLKVGRPPRHWTGAGNLQLRALPLPNRAACKEGGSGSICLG</sequence>
<evidence type="ECO:0000313" key="3">
    <source>
        <dbReference type="Proteomes" id="UP000649617"/>
    </source>
</evidence>
<comment type="caution">
    <text evidence="2">The sequence shown here is derived from an EMBL/GenBank/DDBJ whole genome shotgun (WGS) entry which is preliminary data.</text>
</comment>
<evidence type="ECO:0000256" key="1">
    <source>
        <dbReference type="SAM" id="MobiDB-lite"/>
    </source>
</evidence>
<keyword evidence="3" id="KW-1185">Reference proteome</keyword>
<proteinExistence type="predicted"/>
<reference evidence="2" key="1">
    <citation type="submission" date="2021-02" db="EMBL/GenBank/DDBJ databases">
        <authorList>
            <person name="Dougan E. K."/>
            <person name="Rhodes N."/>
            <person name="Thang M."/>
            <person name="Chan C."/>
        </authorList>
    </citation>
    <scope>NUCLEOTIDE SEQUENCE</scope>
</reference>
<dbReference type="Proteomes" id="UP000649617">
    <property type="component" value="Unassembled WGS sequence"/>
</dbReference>
<dbReference type="OrthoDB" id="446088at2759"/>
<accession>A0A812RHV6</accession>
<name>A0A812RHV6_SYMPI</name>
<dbReference type="AlphaFoldDB" id="A0A812RHV6"/>
<feature type="region of interest" description="Disordered" evidence="1">
    <location>
        <begin position="47"/>
        <end position="82"/>
    </location>
</feature>
<dbReference type="EMBL" id="CAJNIZ010020625">
    <property type="protein sequence ID" value="CAE7443102.1"/>
    <property type="molecule type" value="Genomic_DNA"/>
</dbReference>